<dbReference type="GO" id="GO:0030488">
    <property type="term" value="P:tRNA methylation"/>
    <property type="evidence" value="ECO:0007669"/>
    <property type="project" value="TreeGrafter"/>
</dbReference>
<evidence type="ECO:0000256" key="1">
    <source>
        <dbReference type="ARBA" id="ARBA00001954"/>
    </source>
</evidence>
<dbReference type="AlphaFoldDB" id="A0A914I4N5"/>
<evidence type="ECO:0000256" key="6">
    <source>
        <dbReference type="SAM" id="MobiDB-lite"/>
    </source>
</evidence>
<comment type="cofactor">
    <cofactor evidence="1">
        <name>Fe(2+)</name>
        <dbReference type="ChEBI" id="CHEBI:29033"/>
    </cofactor>
</comment>
<dbReference type="SUPFAM" id="SSF51197">
    <property type="entry name" value="Clavaminate synthase-like"/>
    <property type="match status" value="1"/>
</dbReference>
<dbReference type="InterPro" id="IPR005123">
    <property type="entry name" value="Oxoglu/Fe-dep_dioxygenase_dom"/>
</dbReference>
<evidence type="ECO:0000256" key="5">
    <source>
        <dbReference type="ARBA" id="ARBA00022884"/>
    </source>
</evidence>
<dbReference type="InterPro" id="IPR037151">
    <property type="entry name" value="AlkB-like_sf"/>
</dbReference>
<evidence type="ECO:0000313" key="9">
    <source>
        <dbReference type="WBParaSite" id="Gr19_v10_g7270.t1"/>
    </source>
</evidence>
<dbReference type="GO" id="GO:0008757">
    <property type="term" value="F:S-adenosylmethionine-dependent methyltransferase activity"/>
    <property type="evidence" value="ECO:0007669"/>
    <property type="project" value="InterPro"/>
</dbReference>
<keyword evidence="4" id="KW-0862">Zinc</keyword>
<keyword evidence="8" id="KW-1185">Reference proteome</keyword>
<protein>
    <submittedName>
        <fullName evidence="9">Alkylated DNA repair protein alkB homolog 8</fullName>
    </submittedName>
</protein>
<feature type="region of interest" description="Disordered" evidence="6">
    <location>
        <begin position="544"/>
        <end position="563"/>
    </location>
</feature>
<dbReference type="CDD" id="cd02440">
    <property type="entry name" value="AdoMet_MTases"/>
    <property type="match status" value="1"/>
</dbReference>
<dbReference type="SUPFAM" id="SSF54928">
    <property type="entry name" value="RNA-binding domain, RBD"/>
    <property type="match status" value="1"/>
</dbReference>
<dbReference type="GO" id="GO:0000049">
    <property type="term" value="F:tRNA binding"/>
    <property type="evidence" value="ECO:0007669"/>
    <property type="project" value="TreeGrafter"/>
</dbReference>
<evidence type="ECO:0000256" key="3">
    <source>
        <dbReference type="ARBA" id="ARBA00022679"/>
    </source>
</evidence>
<dbReference type="InterPro" id="IPR012677">
    <property type="entry name" value="Nucleotide-bd_a/b_plait_sf"/>
</dbReference>
<dbReference type="GO" id="GO:0002098">
    <property type="term" value="P:tRNA wobble uridine modification"/>
    <property type="evidence" value="ECO:0007669"/>
    <property type="project" value="TreeGrafter"/>
</dbReference>
<proteinExistence type="predicted"/>
<name>A0A914I4N5_GLORO</name>
<dbReference type="PROSITE" id="PS51471">
    <property type="entry name" value="FE2OG_OXY"/>
    <property type="match status" value="1"/>
</dbReference>
<evidence type="ECO:0000256" key="2">
    <source>
        <dbReference type="ARBA" id="ARBA00022603"/>
    </source>
</evidence>
<keyword evidence="3" id="KW-0808">Transferase</keyword>
<dbReference type="InterPro" id="IPR013216">
    <property type="entry name" value="Methyltransf_11"/>
</dbReference>
<dbReference type="SUPFAM" id="SSF53335">
    <property type="entry name" value="S-adenosyl-L-methionine-dependent methyltransferases"/>
    <property type="match status" value="1"/>
</dbReference>
<keyword evidence="2" id="KW-0489">Methyltransferase</keyword>
<sequence>MDRKKRKLAKIVSSLRRNHIEVSENATNILFVSNSSHLVGVPFECLESLFRQFDPNCAFTVYPNSKSYSLVHFSDVYLASSARKVLDDTRPECFPEENPTITLLFVKEPPQTPKLGNGSKLPPNGLKIVPNFISAQFESELEQFVEGCLAGSTNIDKLKNRRVFHFGYAFDYNKNNALDKAPPIPPIIDGLINDIFTTFSCHSPDVRPNQITVNVYEPGQGIPLHLDTHSAFEERVYSLSLLSDVVMEFRDCANSARRNCVHLPRRSLLLLTGDARYRHKHGILTRHYDVHPMSNQLLKRERRISITFRTVRRVPCQCSYIEFCDWDRGGQLRIPSGEHEGRQLEQQYVAEVYEAIAPHFDLTRFSNWRCVVNFLVSLPRGSTLLDVGCGNGKYLLQSDGLTKFGCDISWNLLRITSRKGCASVFCADALQLPIRNGAFDAVISVAVIHHFSTRRRRVRALSELLRVVRPGGRALVTAWALEQFSSGATSVPSIYASKMRANKTNEDDDAGDDLQAQVSSNIAMLRIHDGKQFKQQDLLVPWSSSGDQRKDDSTGGEQEQQKQQKDFFRYYHLFVESEFRNLVDSEFSNCCELESEFCDEGNWVIVLRKKENVG</sequence>
<dbReference type="InterPro" id="IPR051422">
    <property type="entry name" value="AlkB_tRNA_MeTrf/Diox"/>
</dbReference>
<feature type="domain" description="Fe2OG dioxygenase" evidence="7">
    <location>
        <begin position="207"/>
        <end position="312"/>
    </location>
</feature>
<dbReference type="Pfam" id="PF13532">
    <property type="entry name" value="2OG-FeII_Oxy_2"/>
    <property type="match status" value="1"/>
</dbReference>
<dbReference type="Gene3D" id="3.40.50.150">
    <property type="entry name" value="Vaccinia Virus protein VP39"/>
    <property type="match status" value="1"/>
</dbReference>
<dbReference type="GO" id="GO:0005737">
    <property type="term" value="C:cytoplasm"/>
    <property type="evidence" value="ECO:0007669"/>
    <property type="project" value="TreeGrafter"/>
</dbReference>
<dbReference type="PANTHER" id="PTHR13069">
    <property type="entry name" value="ALKYLATED DNA REPAIR PROTEIN ALKB HOMOLOG 8"/>
    <property type="match status" value="1"/>
</dbReference>
<evidence type="ECO:0000313" key="8">
    <source>
        <dbReference type="Proteomes" id="UP000887572"/>
    </source>
</evidence>
<organism evidence="8 9">
    <name type="scientific">Globodera rostochiensis</name>
    <name type="common">Golden nematode worm</name>
    <name type="synonym">Heterodera rostochiensis</name>
    <dbReference type="NCBI Taxonomy" id="31243"/>
    <lineage>
        <taxon>Eukaryota</taxon>
        <taxon>Metazoa</taxon>
        <taxon>Ecdysozoa</taxon>
        <taxon>Nematoda</taxon>
        <taxon>Chromadorea</taxon>
        <taxon>Rhabditida</taxon>
        <taxon>Tylenchina</taxon>
        <taxon>Tylenchomorpha</taxon>
        <taxon>Tylenchoidea</taxon>
        <taxon>Heteroderidae</taxon>
        <taxon>Heteroderinae</taxon>
        <taxon>Globodera</taxon>
    </lineage>
</organism>
<dbReference type="InterPro" id="IPR029063">
    <property type="entry name" value="SAM-dependent_MTases_sf"/>
</dbReference>
<reference evidence="9" key="1">
    <citation type="submission" date="2022-11" db="UniProtKB">
        <authorList>
            <consortium name="WormBaseParasite"/>
        </authorList>
    </citation>
    <scope>IDENTIFICATION</scope>
</reference>
<dbReference type="WBParaSite" id="Gr19_v10_g7270.t1">
    <property type="protein sequence ID" value="Gr19_v10_g7270.t1"/>
    <property type="gene ID" value="Gr19_v10_g7270"/>
</dbReference>
<evidence type="ECO:0000259" key="7">
    <source>
        <dbReference type="PROSITE" id="PS51471"/>
    </source>
</evidence>
<dbReference type="Pfam" id="PF08241">
    <property type="entry name" value="Methyltransf_11"/>
    <property type="match status" value="1"/>
</dbReference>
<dbReference type="Gene3D" id="3.30.70.330">
    <property type="match status" value="1"/>
</dbReference>
<dbReference type="GO" id="GO:0106335">
    <property type="term" value="F:tRNA (5-carboxymethyluridine(34)-5-O)-methyltransferase activity"/>
    <property type="evidence" value="ECO:0007669"/>
    <property type="project" value="TreeGrafter"/>
</dbReference>
<accession>A0A914I4N5</accession>
<feature type="compositionally biased region" description="Basic and acidic residues" evidence="6">
    <location>
        <begin position="547"/>
        <end position="563"/>
    </location>
</feature>
<dbReference type="InterPro" id="IPR027450">
    <property type="entry name" value="AlkB-like"/>
</dbReference>
<evidence type="ECO:0000256" key="4">
    <source>
        <dbReference type="ARBA" id="ARBA00022833"/>
    </source>
</evidence>
<dbReference type="Gene3D" id="2.60.120.590">
    <property type="entry name" value="Alpha-ketoglutarate-dependent dioxygenase AlkB-like"/>
    <property type="match status" value="1"/>
</dbReference>
<dbReference type="Proteomes" id="UP000887572">
    <property type="component" value="Unplaced"/>
</dbReference>
<dbReference type="GO" id="GO:0005634">
    <property type="term" value="C:nucleus"/>
    <property type="evidence" value="ECO:0007669"/>
    <property type="project" value="TreeGrafter"/>
</dbReference>
<dbReference type="InterPro" id="IPR035979">
    <property type="entry name" value="RBD_domain_sf"/>
</dbReference>
<dbReference type="PANTHER" id="PTHR13069:SF21">
    <property type="entry name" value="ALKYLATED DNA REPAIR PROTEIN ALKB HOMOLOG 8"/>
    <property type="match status" value="1"/>
</dbReference>
<keyword evidence="5" id="KW-0694">RNA-binding</keyword>